<dbReference type="Gene3D" id="3.40.140.10">
    <property type="entry name" value="Cytidine Deaminase, domain 2"/>
    <property type="match status" value="1"/>
</dbReference>
<keyword evidence="3 7" id="KW-0479">Metal-binding</keyword>
<organism evidence="9 10">
    <name type="scientific">Synechococcus phage S-CBWM1</name>
    <dbReference type="NCBI Taxonomy" id="2053653"/>
    <lineage>
        <taxon>Viruses</taxon>
        <taxon>Duplodnaviria</taxon>
        <taxon>Heunggongvirae</taxon>
        <taxon>Uroviricota</taxon>
        <taxon>Caudoviricetes</taxon>
        <taxon>Aokuangvirus</taxon>
        <taxon>Aokuangvirus SCBWM1</taxon>
    </lineage>
</organism>
<gene>
    <name evidence="9" type="ORF">SCBWM1_gp140</name>
</gene>
<evidence type="ECO:0000256" key="7">
    <source>
        <dbReference type="PIRSR" id="PIRSR006019-2"/>
    </source>
</evidence>
<dbReference type="InterPro" id="IPR035105">
    <property type="entry name" value="Deoxycytidylate_deaminase_dom"/>
</dbReference>
<evidence type="ECO:0000256" key="6">
    <source>
        <dbReference type="PIRSR" id="PIRSR006019-1"/>
    </source>
</evidence>
<dbReference type="PIRSF" id="PIRSF006019">
    <property type="entry name" value="dCMP_deaminase"/>
    <property type="match status" value="1"/>
</dbReference>
<dbReference type="SUPFAM" id="SSF53927">
    <property type="entry name" value="Cytidine deaminase-like"/>
    <property type="match status" value="1"/>
</dbReference>
<protein>
    <submittedName>
        <fullName evidence="9">Deoxycytidylate deaminase</fullName>
    </submittedName>
</protein>
<dbReference type="Proteomes" id="UP000274731">
    <property type="component" value="Segment"/>
</dbReference>
<dbReference type="InterPro" id="IPR016193">
    <property type="entry name" value="Cytidine_deaminase-like"/>
</dbReference>
<dbReference type="GO" id="GO:0006220">
    <property type="term" value="P:pyrimidine nucleotide metabolic process"/>
    <property type="evidence" value="ECO:0007669"/>
    <property type="project" value="InterPro"/>
</dbReference>
<feature type="domain" description="CMP/dCMP-type deaminase" evidence="8">
    <location>
        <begin position="3"/>
        <end position="132"/>
    </location>
</feature>
<keyword evidence="10" id="KW-1185">Reference proteome</keyword>
<reference evidence="9 10" key="1">
    <citation type="journal article" date="2018" name="Environ. Microbiol.">
        <title>Novel phage-host interactions and evolution as revealed by a cyanomyovirus isolated from an estuarine environment.</title>
        <authorList>
            <person name="Xu Y."/>
            <person name="Zhang R."/>
            <person name="Wang N."/>
            <person name="Cai L."/>
            <person name="Tong Y."/>
            <person name="Sun Q."/>
            <person name="Chen F."/>
            <person name="Jiao N."/>
        </authorList>
    </citation>
    <scope>NUCLEOTIDE SEQUENCE [LARGE SCALE GENOMIC DNA]</scope>
</reference>
<sequence>MNKWDSRFFSLATQVAEWSKDPERKVGAILVKDRCRFSVGYNGFPPGVEDDIRRLSDKVLKRQLTNHAEVNAVLNAAKNQFSTAGCTLYVTYHPCHNCATMLIGAGITRVVCPPPIPLGSWRESQLLASDILCEADVLTLYWNDAISTND</sequence>
<comment type="cofactor">
    <cofactor evidence="1 7">
        <name>Zn(2+)</name>
        <dbReference type="ChEBI" id="CHEBI:29105"/>
    </cofactor>
</comment>
<comment type="similarity">
    <text evidence="2">Belongs to the cytidine and deoxycytidylate deaminase family.</text>
</comment>
<feature type="binding site" evidence="7">
    <location>
        <position position="67"/>
    </location>
    <ligand>
        <name>Zn(2+)</name>
        <dbReference type="ChEBI" id="CHEBI:29105"/>
        <note>catalytic</note>
    </ligand>
</feature>
<evidence type="ECO:0000256" key="1">
    <source>
        <dbReference type="ARBA" id="ARBA00001947"/>
    </source>
</evidence>
<dbReference type="PROSITE" id="PS51747">
    <property type="entry name" value="CYT_DCMP_DEAMINASES_2"/>
    <property type="match status" value="1"/>
</dbReference>
<feature type="binding site" evidence="7">
    <location>
        <position position="95"/>
    </location>
    <ligand>
        <name>Zn(2+)</name>
        <dbReference type="ChEBI" id="CHEBI:29105"/>
        <note>catalytic</note>
    </ligand>
</feature>
<dbReference type="GO" id="GO:0008270">
    <property type="term" value="F:zinc ion binding"/>
    <property type="evidence" value="ECO:0007669"/>
    <property type="project" value="InterPro"/>
</dbReference>
<dbReference type="PANTHER" id="PTHR11086:SF18">
    <property type="entry name" value="DEOXYCYTIDYLATE DEAMINASE"/>
    <property type="match status" value="1"/>
</dbReference>
<keyword evidence="5 7" id="KW-0862">Zinc</keyword>
<dbReference type="InterPro" id="IPR016192">
    <property type="entry name" value="APOBEC/CMP_deaminase_Zn-bd"/>
</dbReference>
<proteinExistence type="inferred from homology"/>
<accession>A0A3G1L3R0</accession>
<evidence type="ECO:0000259" key="8">
    <source>
        <dbReference type="PROSITE" id="PS51747"/>
    </source>
</evidence>
<evidence type="ECO:0000256" key="4">
    <source>
        <dbReference type="ARBA" id="ARBA00022801"/>
    </source>
</evidence>
<evidence type="ECO:0000256" key="2">
    <source>
        <dbReference type="ARBA" id="ARBA00006576"/>
    </source>
</evidence>
<keyword evidence="4" id="KW-0378">Hydrolase</keyword>
<dbReference type="PROSITE" id="PS00903">
    <property type="entry name" value="CYT_DCMP_DEAMINASES_1"/>
    <property type="match status" value="1"/>
</dbReference>
<evidence type="ECO:0000313" key="9">
    <source>
        <dbReference type="EMBL" id="ATW62824.1"/>
    </source>
</evidence>
<dbReference type="PANTHER" id="PTHR11086">
    <property type="entry name" value="DEOXYCYTIDYLATE DEAMINASE-RELATED"/>
    <property type="match status" value="1"/>
</dbReference>
<feature type="binding site" evidence="7">
    <location>
        <position position="98"/>
    </location>
    <ligand>
        <name>Zn(2+)</name>
        <dbReference type="ChEBI" id="CHEBI:29105"/>
        <note>catalytic</note>
    </ligand>
</feature>
<dbReference type="InterPro" id="IPR015517">
    <property type="entry name" value="dCMP_deaminase-rel"/>
</dbReference>
<name>A0A3G1L3R0_9CAUD</name>
<dbReference type="GO" id="GO:0004132">
    <property type="term" value="F:dCMP deaminase activity"/>
    <property type="evidence" value="ECO:0007669"/>
    <property type="project" value="InterPro"/>
</dbReference>
<feature type="active site" description="Proton donor" evidence="6">
    <location>
        <position position="69"/>
    </location>
</feature>
<evidence type="ECO:0000256" key="3">
    <source>
        <dbReference type="ARBA" id="ARBA00022723"/>
    </source>
</evidence>
<dbReference type="InterPro" id="IPR002125">
    <property type="entry name" value="CMP_dCMP_dom"/>
</dbReference>
<evidence type="ECO:0000313" key="10">
    <source>
        <dbReference type="Proteomes" id="UP000274731"/>
    </source>
</evidence>
<dbReference type="CDD" id="cd01286">
    <property type="entry name" value="deoxycytidylate_deaminase"/>
    <property type="match status" value="1"/>
</dbReference>
<dbReference type="Pfam" id="PF00383">
    <property type="entry name" value="dCMP_cyt_deam_1"/>
    <property type="match status" value="1"/>
</dbReference>
<dbReference type="InterPro" id="IPR016473">
    <property type="entry name" value="dCMP_deaminase"/>
</dbReference>
<evidence type="ECO:0000256" key="5">
    <source>
        <dbReference type="ARBA" id="ARBA00022833"/>
    </source>
</evidence>
<dbReference type="EMBL" id="MG450654">
    <property type="protein sequence ID" value="ATW62824.1"/>
    <property type="molecule type" value="Genomic_DNA"/>
</dbReference>